<dbReference type="AlphaFoldDB" id="A0A9D1LSF1"/>
<sequence>MTVKKSPADAIKAENLEPRNDSTATRDAINSLVGALFEDESLYDYADIDENLKRSSGCNCALVTLLPFPDMDRAYRPDEFYQMSQALGAAHSSKMAELRRRLDECGIGYATPPAAPADDGSYRAEFSYKWAVYMPDWASLAETTCLYITSMGSESGYPVCCCARIFRRIAGTSSANVATVICA</sequence>
<accession>A0A9D1LSF1</accession>
<reference evidence="1" key="2">
    <citation type="journal article" date="2021" name="PeerJ">
        <title>Extensive microbial diversity within the chicken gut microbiome revealed by metagenomics and culture.</title>
        <authorList>
            <person name="Gilroy R."/>
            <person name="Ravi A."/>
            <person name="Getino M."/>
            <person name="Pursley I."/>
            <person name="Horton D.L."/>
            <person name="Alikhan N.F."/>
            <person name="Baker D."/>
            <person name="Gharbi K."/>
            <person name="Hall N."/>
            <person name="Watson M."/>
            <person name="Adriaenssens E.M."/>
            <person name="Foster-Nyarko E."/>
            <person name="Jarju S."/>
            <person name="Secka A."/>
            <person name="Antonio M."/>
            <person name="Oren A."/>
            <person name="Chaudhuri R.R."/>
            <person name="La Ragione R."/>
            <person name="Hildebrand F."/>
            <person name="Pallen M.J."/>
        </authorList>
    </citation>
    <scope>NUCLEOTIDE SEQUENCE</scope>
    <source>
        <strain evidence="1">ChiSxjej2B14-8506</strain>
    </source>
</reference>
<evidence type="ECO:0000313" key="2">
    <source>
        <dbReference type="Proteomes" id="UP000824123"/>
    </source>
</evidence>
<dbReference type="EMBL" id="DVNK01000050">
    <property type="protein sequence ID" value="HIU47230.1"/>
    <property type="molecule type" value="Genomic_DNA"/>
</dbReference>
<comment type="caution">
    <text evidence="1">The sequence shown here is derived from an EMBL/GenBank/DDBJ whole genome shotgun (WGS) entry which is preliminary data.</text>
</comment>
<name>A0A9D1LSF1_9FIRM</name>
<protein>
    <submittedName>
        <fullName evidence="1">Uncharacterized protein</fullName>
    </submittedName>
</protein>
<reference evidence="1" key="1">
    <citation type="submission" date="2020-10" db="EMBL/GenBank/DDBJ databases">
        <authorList>
            <person name="Gilroy R."/>
        </authorList>
    </citation>
    <scope>NUCLEOTIDE SEQUENCE</scope>
    <source>
        <strain evidence="1">ChiSxjej2B14-8506</strain>
    </source>
</reference>
<evidence type="ECO:0000313" key="1">
    <source>
        <dbReference type="EMBL" id="HIU47230.1"/>
    </source>
</evidence>
<gene>
    <name evidence="1" type="ORF">IAC59_08220</name>
</gene>
<dbReference type="Proteomes" id="UP000824123">
    <property type="component" value="Unassembled WGS sequence"/>
</dbReference>
<proteinExistence type="predicted"/>
<organism evidence="1 2">
    <name type="scientific">Candidatus Fimadaptatus faecigallinarum</name>
    <dbReference type="NCBI Taxonomy" id="2840814"/>
    <lineage>
        <taxon>Bacteria</taxon>
        <taxon>Bacillati</taxon>
        <taxon>Bacillota</taxon>
        <taxon>Clostridia</taxon>
        <taxon>Eubacteriales</taxon>
        <taxon>Candidatus Fimadaptatus</taxon>
    </lineage>
</organism>